<gene>
    <name evidence="1" type="ORF">RRG08_000200</name>
</gene>
<dbReference type="AlphaFoldDB" id="A0AAE0YWS1"/>
<proteinExistence type="predicted"/>
<organism evidence="1 2">
    <name type="scientific">Elysia crispata</name>
    <name type="common">lettuce slug</name>
    <dbReference type="NCBI Taxonomy" id="231223"/>
    <lineage>
        <taxon>Eukaryota</taxon>
        <taxon>Metazoa</taxon>
        <taxon>Spiralia</taxon>
        <taxon>Lophotrochozoa</taxon>
        <taxon>Mollusca</taxon>
        <taxon>Gastropoda</taxon>
        <taxon>Heterobranchia</taxon>
        <taxon>Euthyneura</taxon>
        <taxon>Panpulmonata</taxon>
        <taxon>Sacoglossa</taxon>
        <taxon>Placobranchoidea</taxon>
        <taxon>Plakobranchidae</taxon>
        <taxon>Elysia</taxon>
    </lineage>
</organism>
<name>A0AAE0YWS1_9GAST</name>
<dbReference type="EMBL" id="JAWDGP010005352">
    <property type="protein sequence ID" value="KAK3757692.1"/>
    <property type="molecule type" value="Genomic_DNA"/>
</dbReference>
<reference evidence="1" key="1">
    <citation type="journal article" date="2023" name="G3 (Bethesda)">
        <title>A reference genome for the long-term kleptoplast-retaining sea slug Elysia crispata morphotype clarki.</title>
        <authorList>
            <person name="Eastman K.E."/>
            <person name="Pendleton A.L."/>
            <person name="Shaikh M.A."/>
            <person name="Suttiyut T."/>
            <person name="Ogas R."/>
            <person name="Tomko P."/>
            <person name="Gavelis G."/>
            <person name="Widhalm J.R."/>
            <person name="Wisecaver J.H."/>
        </authorList>
    </citation>
    <scope>NUCLEOTIDE SEQUENCE</scope>
    <source>
        <strain evidence="1">ECLA1</strain>
    </source>
</reference>
<dbReference type="Proteomes" id="UP001283361">
    <property type="component" value="Unassembled WGS sequence"/>
</dbReference>
<sequence>MNEGVVRTNTRRRTHTESEGKKRYLLKNVVNIRCKHHISCLERDEWVEPEKRTCKTSLQTLIELKVLGHDQLAGEIANESRGDPQWAWRTVLALVNYRRGGKHC</sequence>
<protein>
    <submittedName>
        <fullName evidence="1">Uncharacterized protein</fullName>
    </submittedName>
</protein>
<keyword evidence="2" id="KW-1185">Reference proteome</keyword>
<evidence type="ECO:0000313" key="2">
    <source>
        <dbReference type="Proteomes" id="UP001283361"/>
    </source>
</evidence>
<comment type="caution">
    <text evidence="1">The sequence shown here is derived from an EMBL/GenBank/DDBJ whole genome shotgun (WGS) entry which is preliminary data.</text>
</comment>
<evidence type="ECO:0000313" key="1">
    <source>
        <dbReference type="EMBL" id="KAK3757692.1"/>
    </source>
</evidence>
<accession>A0AAE0YWS1</accession>